<comment type="similarity">
    <text evidence="1">Belongs to the glycosyl hydrolase 20 family.</text>
</comment>
<evidence type="ECO:0000259" key="9">
    <source>
        <dbReference type="Pfam" id="PF00754"/>
    </source>
</evidence>
<feature type="transmembrane region" description="Helical" evidence="6">
    <location>
        <begin position="1100"/>
        <end position="1121"/>
    </location>
</feature>
<feature type="domain" description="Glycoside hydrolase family 20 catalytic" evidence="8">
    <location>
        <begin position="224"/>
        <end position="493"/>
    </location>
</feature>
<dbReference type="GO" id="GO:0004563">
    <property type="term" value="F:beta-N-acetylhexosaminidase activity"/>
    <property type="evidence" value="ECO:0007669"/>
    <property type="project" value="InterPro"/>
</dbReference>
<comment type="caution">
    <text evidence="12">The sequence shown here is derived from an EMBL/GenBank/DDBJ whole genome shotgun (WGS) entry which is preliminary data.</text>
</comment>
<dbReference type="GO" id="GO:0005975">
    <property type="term" value="P:carbohydrate metabolic process"/>
    <property type="evidence" value="ECO:0007669"/>
    <property type="project" value="InterPro"/>
</dbReference>
<evidence type="ECO:0000256" key="1">
    <source>
        <dbReference type="ARBA" id="ARBA00006285"/>
    </source>
</evidence>
<keyword evidence="6" id="KW-0812">Transmembrane</keyword>
<dbReference type="PROSITE" id="PS50231">
    <property type="entry name" value="RICIN_B_LECTIN"/>
    <property type="match status" value="1"/>
</dbReference>
<dbReference type="InterPro" id="IPR025705">
    <property type="entry name" value="Beta_hexosaminidase_sua/sub"/>
</dbReference>
<dbReference type="InterPro" id="IPR052764">
    <property type="entry name" value="GH20_Enzymes"/>
</dbReference>
<dbReference type="Pfam" id="PF10633">
    <property type="entry name" value="NPCBM_assoc"/>
    <property type="match status" value="1"/>
</dbReference>
<dbReference type="PANTHER" id="PTHR43678">
    <property type="entry name" value="PUTATIVE (AFU_ORTHOLOGUE AFUA_2G00640)-RELATED"/>
    <property type="match status" value="1"/>
</dbReference>
<feature type="compositionally biased region" description="Basic and acidic residues" evidence="5">
    <location>
        <begin position="1055"/>
        <end position="1068"/>
    </location>
</feature>
<evidence type="ECO:0000256" key="6">
    <source>
        <dbReference type="SAM" id="Phobius"/>
    </source>
</evidence>
<evidence type="ECO:0000256" key="7">
    <source>
        <dbReference type="SAM" id="SignalP"/>
    </source>
</evidence>
<feature type="signal peptide" evidence="7">
    <location>
        <begin position="1"/>
        <end position="32"/>
    </location>
</feature>
<evidence type="ECO:0000259" key="11">
    <source>
        <dbReference type="Pfam" id="PF10633"/>
    </source>
</evidence>
<feature type="domain" description="F5/8 type C" evidence="9">
    <location>
        <begin position="814"/>
        <end position="931"/>
    </location>
</feature>
<dbReference type="InterPro" id="IPR008979">
    <property type="entry name" value="Galactose-bd-like_sf"/>
</dbReference>
<dbReference type="PRINTS" id="PR00738">
    <property type="entry name" value="GLHYDRLASE20"/>
</dbReference>
<keyword evidence="3" id="KW-0326">Glycosidase</keyword>
<evidence type="ECO:0000313" key="13">
    <source>
        <dbReference type="Proteomes" id="UP000217986"/>
    </source>
</evidence>
<evidence type="ECO:0000256" key="5">
    <source>
        <dbReference type="SAM" id="MobiDB-lite"/>
    </source>
</evidence>
<dbReference type="CDD" id="cd23386">
    <property type="entry name" value="beta-trefoil_Ricin_LNBase"/>
    <property type="match status" value="1"/>
</dbReference>
<dbReference type="Gene3D" id="1.20.1270.90">
    <property type="entry name" value="AF1782-like"/>
    <property type="match status" value="1"/>
</dbReference>
<dbReference type="SUPFAM" id="SSF49785">
    <property type="entry name" value="Galactose-binding domain-like"/>
    <property type="match status" value="1"/>
</dbReference>
<feature type="region of interest" description="Disordered" evidence="5">
    <location>
        <begin position="958"/>
        <end position="977"/>
    </location>
</feature>
<dbReference type="Pfam" id="PF07554">
    <property type="entry name" value="FIVAR"/>
    <property type="match status" value="1"/>
</dbReference>
<dbReference type="AlphaFoldDB" id="A0A2A2EM17"/>
<evidence type="ECO:0000256" key="4">
    <source>
        <dbReference type="PIRSR" id="PIRSR625705-1"/>
    </source>
</evidence>
<protein>
    <submittedName>
        <fullName evidence="12">Beta-hexosaminidase A</fullName>
    </submittedName>
</protein>
<feature type="active site" description="Proton donor" evidence="4">
    <location>
        <position position="317"/>
    </location>
</feature>
<dbReference type="Pfam" id="PF00754">
    <property type="entry name" value="F5_F8_type_C"/>
    <property type="match status" value="1"/>
</dbReference>
<dbReference type="Gene3D" id="2.60.120.260">
    <property type="entry name" value="Galactose-binding domain-like"/>
    <property type="match status" value="1"/>
</dbReference>
<reference evidence="12 13" key="1">
    <citation type="journal article" date="2017" name="ISME J.">
        <title>Unveiling bifidobacterial biogeography across the mammalian branch of the tree of life.</title>
        <authorList>
            <person name="Milani C."/>
            <person name="Mangifesta M."/>
            <person name="Mancabelli L."/>
            <person name="Lugli G.A."/>
            <person name="James K."/>
            <person name="Duranti S."/>
            <person name="Turroni F."/>
            <person name="Ferrario C."/>
            <person name="Ossiprandi M.C."/>
            <person name="van Sinderen D."/>
            <person name="Ventura M."/>
        </authorList>
    </citation>
    <scope>NUCLEOTIDE SEQUENCE [LARGE SCALE GENOMIC DNA]</scope>
    <source>
        <strain evidence="12 13">70</strain>
    </source>
</reference>
<dbReference type="Gene3D" id="3.20.20.80">
    <property type="entry name" value="Glycosidases"/>
    <property type="match status" value="1"/>
</dbReference>
<feature type="domain" description="Alpha-galactosidase NEW3" evidence="11">
    <location>
        <begin position="700"/>
        <end position="755"/>
    </location>
</feature>
<dbReference type="InterPro" id="IPR000421">
    <property type="entry name" value="FA58C"/>
</dbReference>
<dbReference type="CDD" id="cd06564">
    <property type="entry name" value="GH20_DspB_LnbB-like"/>
    <property type="match status" value="1"/>
</dbReference>
<keyword evidence="6" id="KW-0472">Membrane</keyword>
<evidence type="ECO:0000256" key="2">
    <source>
        <dbReference type="ARBA" id="ARBA00022801"/>
    </source>
</evidence>
<sequence length="1129" mass="121125">MKQLRFKARGLCALIAAATMSFAGLAVAPAMAEDGAAGWNATASAVERPQTVPSLDGWTQGEGTWTLGEGAHIVAPEALSRRAQALAQELSAFTDVGIAAASGAATDKDVELIADAAQRSNLGEEGFTLRIGKDGFKVIGASEIGVFYGTRAVSQMLRQGTLTIPAGEVTSKPKYAERGATLCACQINMSTDWIDRFLEDMADLRLNSVLMEMKLKPEEANTSKAATWSYYTRDDVKAFVQKARSYGIDVIPEINSPGHMNIWLENYPEYQLADRNGTKSADRLDITNPDAVRFYETLIDEYDGVFDTDYWHMGADEYMIASSYANYPKLQQYAVDTYGAGATPNDAFTGFINHINDYVKAKGKHLRIWNDGIVTTKNVTLDKDIIVEYWYSAAGARSPQDLLDSGSDVVNASQRLYWSRSATGYSVNSAALYNNANWNAGSFDGGRQVDPNNPHLLGAKVSIWPDTSDWMTENEVEQQISDSLRFISQMTWSASRPWTDWNGMKSTIDAIGKPLANRQYVYQPLGAGTYDIPKLSSVAAGPWTLTATSDGYYQMRDDASGQCLVMDSGIGDGLTHKHLNVVTQVGARPKLAACQDVSVNWSAERNARHGGRNVQKWQIRADGKGRFSLAPALTQQRLAVATGKESHIDLDQMRVLGGDIAPKAGVIAQFPSDLVSDNALFNIVGRFGVQATASSHEVRPSAPVDVTVEVTASGNAASGDVTVTPNLPEGWKVMPDHVDLKSIPAGKTARAIFRVVNTKDGMLELLFTAKSKTGAAGTAKVTLDGSTARPLPAPDDASEYAADSVQDDAVERAPIGNAFDGDLATFWHTKWNPANDPVPHWIAFKTGEDGKRLASIDMTARQNKMQGIAKDYEVYVVPAGTAATVGAMTDAQWGAPVAKGAFERSESRQTVALPDSIPEGKVYVKLKVLSNHPDSVGLDAYTSIAELRANVADAAQDLTAPDQPTDNPVEPDTPQPGAVDKAALQAEIGKVSGLDATQYTAQSWTDLAAALSHARSVFDDAKADQKTVDDALAKLVDAHAKLVRKDVSGKPTMKPGDKPADGDQDGKAGAKQPSKTGESTKPAVKEAKSTAELGNTGSSVSIIGLIAVICAILATLVVLVVRHMRNMEE</sequence>
<feature type="region of interest" description="Disordered" evidence="5">
    <location>
        <begin position="1046"/>
        <end position="1091"/>
    </location>
</feature>
<dbReference type="OrthoDB" id="5480482at2"/>
<evidence type="ECO:0000256" key="3">
    <source>
        <dbReference type="ARBA" id="ARBA00023295"/>
    </source>
</evidence>
<dbReference type="SUPFAM" id="SSF55545">
    <property type="entry name" value="beta-N-acetylhexosaminidase-like domain"/>
    <property type="match status" value="1"/>
</dbReference>
<keyword evidence="6" id="KW-1133">Transmembrane helix</keyword>
<dbReference type="EMBL" id="MVOG01000004">
    <property type="protein sequence ID" value="PAU70022.1"/>
    <property type="molecule type" value="Genomic_DNA"/>
</dbReference>
<dbReference type="InterPro" id="IPR015883">
    <property type="entry name" value="Glyco_hydro_20_cat"/>
</dbReference>
<feature type="domain" description="Beta-hexosaminidase bacterial type N-terminal" evidence="10">
    <location>
        <begin position="49"/>
        <end position="170"/>
    </location>
</feature>
<accession>A0A2A2EM17</accession>
<dbReference type="InterPro" id="IPR017853">
    <property type="entry name" value="GH"/>
</dbReference>
<dbReference type="Proteomes" id="UP000217986">
    <property type="component" value="Unassembled WGS sequence"/>
</dbReference>
<proteinExistence type="inferred from homology"/>
<dbReference type="InterPro" id="IPR015882">
    <property type="entry name" value="HEX_bac_N"/>
</dbReference>
<evidence type="ECO:0000259" key="10">
    <source>
        <dbReference type="Pfam" id="PF02838"/>
    </source>
</evidence>
<organism evidence="12 13">
    <name type="scientific">Bifidobacterium italicum</name>
    <dbReference type="NCBI Taxonomy" id="1960968"/>
    <lineage>
        <taxon>Bacteria</taxon>
        <taxon>Bacillati</taxon>
        <taxon>Actinomycetota</taxon>
        <taxon>Actinomycetes</taxon>
        <taxon>Bifidobacteriales</taxon>
        <taxon>Bifidobacteriaceae</taxon>
        <taxon>Bifidobacterium</taxon>
    </lineage>
</organism>
<feature type="chain" id="PRO_5012268421" evidence="7">
    <location>
        <begin position="33"/>
        <end position="1129"/>
    </location>
</feature>
<dbReference type="InterPro" id="IPR018905">
    <property type="entry name" value="A-galactase_NEW3"/>
</dbReference>
<keyword evidence="2" id="KW-0378">Hydrolase</keyword>
<evidence type="ECO:0000259" key="8">
    <source>
        <dbReference type="Pfam" id="PF00728"/>
    </source>
</evidence>
<keyword evidence="13" id="KW-1185">Reference proteome</keyword>
<dbReference type="PANTHER" id="PTHR43678:SF1">
    <property type="entry name" value="BETA-N-ACETYLHEXOSAMINIDASE"/>
    <property type="match status" value="1"/>
</dbReference>
<dbReference type="Gene3D" id="2.80.10.50">
    <property type="match status" value="1"/>
</dbReference>
<gene>
    <name evidence="12" type="ORF">B1400_0216</name>
</gene>
<dbReference type="Pfam" id="PF02838">
    <property type="entry name" value="Glyco_hydro_20b"/>
    <property type="match status" value="1"/>
</dbReference>
<dbReference type="SUPFAM" id="SSF51445">
    <property type="entry name" value="(Trans)glycosidases"/>
    <property type="match status" value="1"/>
</dbReference>
<dbReference type="Pfam" id="PF00728">
    <property type="entry name" value="Glyco_hydro_20"/>
    <property type="match status" value="1"/>
</dbReference>
<evidence type="ECO:0000313" key="12">
    <source>
        <dbReference type="EMBL" id="PAU70022.1"/>
    </source>
</evidence>
<name>A0A2A2EM17_9BIFI</name>
<dbReference type="InterPro" id="IPR029018">
    <property type="entry name" value="Hex-like_dom2"/>
</dbReference>
<keyword evidence="7" id="KW-0732">Signal</keyword>
<dbReference type="Gene3D" id="3.30.379.10">
    <property type="entry name" value="Chitobiase/beta-hexosaminidase domain 2-like"/>
    <property type="match status" value="1"/>
</dbReference>